<dbReference type="Proteomes" id="UP001060085">
    <property type="component" value="Linkage Group LG03"/>
</dbReference>
<proteinExistence type="predicted"/>
<protein>
    <submittedName>
        <fullName evidence="1">Uncharacterized protein</fullName>
    </submittedName>
</protein>
<sequence length="1015" mass="112865">MKLFNVLLLLVFLCSTQTAASYTQETDKLALIEIKNQISIHPYRIMSSWNDSTSHCEWQGVSCSRQHRRVTMLNLSGQGFSGSISPQIGNLTFLRFISLQDNKLYGEIPQEIGRLFRLRYLNLTNNKMTGEIPANLTFCSELRVIELGSNKFSGTIPRQIGLLTNLERLILPRNKITGQIPRSIGNLSALKQFFIGDNNFEGRIPDEIGKLRSLTFLGIAINKLSGILPPSLFNISSLTTTRRYGLTLPNLRQFGIGINKFNGTIPASFANASQLQLLDLPLNDFEGKVPTNLGNLQKLQWLNLEFNHLGSNSSGDLDFIPSLRNCSNLYRLFFDGNNLGGQLPNAVGNLSNQLMRLGIGRNQISGPIPDGIANFPNLILLGLEGNLFSGPIPDYMGKFQNLRAIYLWGNQLSGHVPSSLGNLTSLYNLYLQNNRLEGRIPSSLENCQNLEVLDLSNNNLEGTIPQEIFNISGISMSLNLFHNSLTGPLPVEVGKLKHINGIDISNNKLSGELPGSLVDCSSLEYLNLQGNFFEGSIPLNLASLRGIQFLDLSRNNLTGEIPDDLGKLQSLQYMNLSFNNLEGQVPTVGAFRNVNTISVSGNSKLCGGIPELQLPACPLQRKNKVKSVALKVTPPLSTVLLIFIILTILYVLHRKKDARKDSSEMPSPSTPLRMKKLVRLSYSDLLQATAEFSSENFIGSGSFGSVYRGSLEQLGNKTIAIKVLDLEKNGASKSFKSECEALRSVRHRNILPLLTYCSSIDFRGREFKALVYEFMENGNLDSWLHPESFEMTRSRTLSLLQRLKIAIDVASALQYIHNHCDPTILHCDLKSSNILLDSDLTAHVSDFGLARLLPKSSQNSSQIQSSSIGIKGSIGYIPPEYGMGGKVSIQGDVYSYGILLLEMFTGKRPTHYMFRDSFDLHNYVKTSIPEQVLKIVDQCLANEEHIHIKEMEDEIGTDRLENLLVSILRVGLRCSERSTRNRIPITCVTKELHLIREAFLGVRINRINSIKSLTQ</sequence>
<organism evidence="1 2">
    <name type="scientific">Catharanthus roseus</name>
    <name type="common">Madagascar periwinkle</name>
    <name type="synonym">Vinca rosea</name>
    <dbReference type="NCBI Taxonomy" id="4058"/>
    <lineage>
        <taxon>Eukaryota</taxon>
        <taxon>Viridiplantae</taxon>
        <taxon>Streptophyta</taxon>
        <taxon>Embryophyta</taxon>
        <taxon>Tracheophyta</taxon>
        <taxon>Spermatophyta</taxon>
        <taxon>Magnoliopsida</taxon>
        <taxon>eudicotyledons</taxon>
        <taxon>Gunneridae</taxon>
        <taxon>Pentapetalae</taxon>
        <taxon>asterids</taxon>
        <taxon>lamiids</taxon>
        <taxon>Gentianales</taxon>
        <taxon>Apocynaceae</taxon>
        <taxon>Rauvolfioideae</taxon>
        <taxon>Vinceae</taxon>
        <taxon>Catharanthinae</taxon>
        <taxon>Catharanthus</taxon>
    </lineage>
</organism>
<evidence type="ECO:0000313" key="2">
    <source>
        <dbReference type="Proteomes" id="UP001060085"/>
    </source>
</evidence>
<gene>
    <name evidence="1" type="ORF">M9H77_13497</name>
</gene>
<comment type="caution">
    <text evidence="1">The sequence shown here is derived from an EMBL/GenBank/DDBJ whole genome shotgun (WGS) entry which is preliminary data.</text>
</comment>
<dbReference type="EMBL" id="CM044703">
    <property type="protein sequence ID" value="KAI5673133.1"/>
    <property type="molecule type" value="Genomic_DNA"/>
</dbReference>
<name>A0ACC0BKK6_CATRO</name>
<keyword evidence="2" id="KW-1185">Reference proteome</keyword>
<reference evidence="2" key="1">
    <citation type="journal article" date="2023" name="Nat. Plants">
        <title>Single-cell RNA sequencing provides a high-resolution roadmap for understanding the multicellular compartmentation of specialized metabolism.</title>
        <authorList>
            <person name="Sun S."/>
            <person name="Shen X."/>
            <person name="Li Y."/>
            <person name="Li Y."/>
            <person name="Wang S."/>
            <person name="Li R."/>
            <person name="Zhang H."/>
            <person name="Shen G."/>
            <person name="Guo B."/>
            <person name="Wei J."/>
            <person name="Xu J."/>
            <person name="St-Pierre B."/>
            <person name="Chen S."/>
            <person name="Sun C."/>
        </authorList>
    </citation>
    <scope>NUCLEOTIDE SEQUENCE [LARGE SCALE GENOMIC DNA]</scope>
</reference>
<evidence type="ECO:0000313" key="1">
    <source>
        <dbReference type="EMBL" id="KAI5673133.1"/>
    </source>
</evidence>
<accession>A0ACC0BKK6</accession>